<proteinExistence type="predicted"/>
<evidence type="ECO:0000313" key="6">
    <source>
        <dbReference type="EMBL" id="TCD60803.1"/>
    </source>
</evidence>
<evidence type="ECO:0000256" key="3">
    <source>
        <dbReference type="ARBA" id="ARBA00022833"/>
    </source>
</evidence>
<feature type="domain" description="MYND-type" evidence="5">
    <location>
        <begin position="733"/>
        <end position="774"/>
    </location>
</feature>
<dbReference type="Proteomes" id="UP000292702">
    <property type="component" value="Unassembled WGS sequence"/>
</dbReference>
<dbReference type="OrthoDB" id="432970at2759"/>
<dbReference type="InterPro" id="IPR052839">
    <property type="entry name" value="Mito_gene_expr_regulator"/>
</dbReference>
<keyword evidence="3" id="KW-0862">Zinc</keyword>
<organism evidence="6 7">
    <name type="scientific">Steccherinum ochraceum</name>
    <dbReference type="NCBI Taxonomy" id="92696"/>
    <lineage>
        <taxon>Eukaryota</taxon>
        <taxon>Fungi</taxon>
        <taxon>Dikarya</taxon>
        <taxon>Basidiomycota</taxon>
        <taxon>Agaricomycotina</taxon>
        <taxon>Agaricomycetes</taxon>
        <taxon>Polyporales</taxon>
        <taxon>Steccherinaceae</taxon>
        <taxon>Steccherinum</taxon>
    </lineage>
</organism>
<dbReference type="PANTHER" id="PTHR46920:SF1">
    <property type="entry name" value="PROTEIN MSS51 HOMOLOG, MITOCHONDRIAL-RELATED"/>
    <property type="match status" value="1"/>
</dbReference>
<comment type="caution">
    <text evidence="6">The sequence shown here is derived from an EMBL/GenBank/DDBJ whole genome shotgun (WGS) entry which is preliminary data.</text>
</comment>
<dbReference type="Pfam" id="PF01753">
    <property type="entry name" value="zf-MYND"/>
    <property type="match status" value="2"/>
</dbReference>
<evidence type="ECO:0000256" key="2">
    <source>
        <dbReference type="ARBA" id="ARBA00022771"/>
    </source>
</evidence>
<evidence type="ECO:0000256" key="1">
    <source>
        <dbReference type="ARBA" id="ARBA00022723"/>
    </source>
</evidence>
<keyword evidence="1" id="KW-0479">Metal-binding</keyword>
<protein>
    <recommendedName>
        <fullName evidence="5">MYND-type domain-containing protein</fullName>
    </recommendedName>
</protein>
<dbReference type="PROSITE" id="PS01360">
    <property type="entry name" value="ZF_MYND_1"/>
    <property type="match status" value="2"/>
</dbReference>
<gene>
    <name evidence="6" type="ORF">EIP91_009503</name>
</gene>
<dbReference type="InterPro" id="IPR002893">
    <property type="entry name" value="Znf_MYND"/>
</dbReference>
<evidence type="ECO:0000259" key="5">
    <source>
        <dbReference type="PROSITE" id="PS50865"/>
    </source>
</evidence>
<dbReference type="EMBL" id="RWJN01000542">
    <property type="protein sequence ID" value="TCD60803.1"/>
    <property type="molecule type" value="Genomic_DNA"/>
</dbReference>
<name>A0A4R0R492_9APHY</name>
<evidence type="ECO:0000313" key="7">
    <source>
        <dbReference type="Proteomes" id="UP000292702"/>
    </source>
</evidence>
<feature type="domain" description="MYND-type" evidence="5">
    <location>
        <begin position="344"/>
        <end position="385"/>
    </location>
</feature>
<dbReference type="SUPFAM" id="SSF144232">
    <property type="entry name" value="HIT/MYND zinc finger-like"/>
    <property type="match status" value="2"/>
</dbReference>
<keyword evidence="7" id="KW-1185">Reference proteome</keyword>
<accession>A0A4R0R492</accession>
<evidence type="ECO:0000256" key="4">
    <source>
        <dbReference type="PROSITE-ProRule" id="PRU00134"/>
    </source>
</evidence>
<sequence>MDILGPTGSTLPPRLSHRSRAKELPSLEDVRSDVEYLRREKEFVRRLDTDEGLLEWMAETDYPMDDFPIAFVQANVWVHFIPALLKFCRNVMTEDVPEDILQEYMWMQRKNIRFFTDASPDEWRFKVSEDHGLGPLELDPEETTNTVCFAVAFTSSGADDGSKILYFRQNVIDCLLSPQVNQVQEALSEYEKMVEEYTAHLRSVDSPNRDAPWLERSMVFIRYAEARMWCNLLNQDTRILLERCLEGMTRGTQKIDDLPWHLIVVRMSLALVLQALNVEPEIQKSHVDWTVHHLRKRPHYKDRVVQFLSRSGQLSHPVLAELGTDWLEDKSVTQRQELRQERRCAHCERERPVVQKLKVCTKCKRAYYCSEECKEANRSVHQRSCSEWAAIRSRVSRKGIKQMDNAITWEMTPGLAPNVEYLTELPSLADVRSDAEKRRDILQDASEDTDDGVLRHLRYAELEPATRRFIAKFKTAPAAIREFIVWSARIRHLMDFCTCVVVEDVPEDLLSEFMWAERKAIRLYSETSGEERTTYGLAPAIDSDYTTHYWALMHRKRLSMCLMSPTVDAPGEAVPLLKDAQDRHIAYLNATHSPLASTPWLETPLIYIQYAEARVLSNLLDLGTKDALMHALEAVTGSKEHITDVVTHIVLVRMSLALVFQVLDIEPDAQKMHTEWAKHHLRKRPQLKETIARYLKRPCQLVHPVYIALGEEWFEDRALILFRREERRAGELCVHCGRGKPAVERVFRCGGCQRIYYCSVFCQKEDRPYHRDECEEEMRKQERERTKVEGGEVSHKWAKQVEEEHKWWNGTKYNDLEAMVHALSLPLDLSRTRTHIFFRVFKFDPHARRIRAGSRPLYIARCGVFKIDDVIKDIMVLSPKLGPDRNKAKSALAAMVESAPWGQVNILVATWNHVGDKDGSGSVSYVSLPEDQIRRTTYDSNWRERINRGRSPPERLIPLSGAADAELDYCESTAVSSSRLTHVPLISSQTVEAGLRRMAL</sequence>
<dbReference type="GO" id="GO:0008270">
    <property type="term" value="F:zinc ion binding"/>
    <property type="evidence" value="ECO:0007669"/>
    <property type="project" value="UniProtKB-KW"/>
</dbReference>
<dbReference type="AlphaFoldDB" id="A0A4R0R492"/>
<keyword evidence="2 4" id="KW-0863">Zinc-finger</keyword>
<dbReference type="PROSITE" id="PS50865">
    <property type="entry name" value="ZF_MYND_2"/>
    <property type="match status" value="2"/>
</dbReference>
<dbReference type="Gene3D" id="6.10.140.2220">
    <property type="match status" value="2"/>
</dbReference>
<dbReference type="PANTHER" id="PTHR46920">
    <property type="match status" value="1"/>
</dbReference>
<reference evidence="6 7" key="1">
    <citation type="submission" date="2018-11" db="EMBL/GenBank/DDBJ databases">
        <title>Genome assembly of Steccherinum ochraceum LE-BIN_3174, the white-rot fungus of the Steccherinaceae family (The Residual Polyporoid clade, Polyporales, Basidiomycota).</title>
        <authorList>
            <person name="Fedorova T.V."/>
            <person name="Glazunova O.A."/>
            <person name="Landesman E.O."/>
            <person name="Moiseenko K.V."/>
            <person name="Psurtseva N.V."/>
            <person name="Savinova O.S."/>
            <person name="Shakhova N.V."/>
            <person name="Tyazhelova T.V."/>
            <person name="Vasina D.V."/>
        </authorList>
    </citation>
    <scope>NUCLEOTIDE SEQUENCE [LARGE SCALE GENOMIC DNA]</scope>
    <source>
        <strain evidence="6 7">LE-BIN_3174</strain>
    </source>
</reference>